<keyword evidence="5" id="KW-1185">Reference proteome</keyword>
<dbReference type="InterPro" id="IPR053193">
    <property type="entry name" value="MetalloPDE_YfcE-like"/>
</dbReference>
<dbReference type="RefSeq" id="WP_284351807.1">
    <property type="nucleotide sequence ID" value="NZ_BRXS01000006.1"/>
</dbReference>
<evidence type="ECO:0000259" key="3">
    <source>
        <dbReference type="Pfam" id="PF12850"/>
    </source>
</evidence>
<accession>A0AA37QEF2</accession>
<protein>
    <recommendedName>
        <fullName evidence="2">Phosphoesterase</fullName>
        <ecNumber evidence="2">3.1.4.-</ecNumber>
    </recommendedName>
</protein>
<dbReference type="AlphaFoldDB" id="A0AA37QEF2"/>
<dbReference type="InterPro" id="IPR000979">
    <property type="entry name" value="Phosphodiesterase_MJ0936/Vps29"/>
</dbReference>
<feature type="domain" description="Calcineurin-like phosphoesterase" evidence="3">
    <location>
        <begin position="1"/>
        <end position="154"/>
    </location>
</feature>
<reference evidence="4" key="1">
    <citation type="submission" date="2022-08" db="EMBL/GenBank/DDBJ databases">
        <title>Draft genome sequencing of Roseisolibacter agri AW1220.</title>
        <authorList>
            <person name="Tobiishi Y."/>
            <person name="Tonouchi A."/>
        </authorList>
    </citation>
    <scope>NUCLEOTIDE SEQUENCE</scope>
    <source>
        <strain evidence="4">AW1220</strain>
    </source>
</reference>
<dbReference type="Proteomes" id="UP001161325">
    <property type="component" value="Unassembled WGS sequence"/>
</dbReference>
<keyword evidence="2" id="KW-0479">Metal-binding</keyword>
<dbReference type="PANTHER" id="PTHR43165:SF1">
    <property type="entry name" value="PHOSPHODIESTERASE MJ0936"/>
    <property type="match status" value="1"/>
</dbReference>
<evidence type="ECO:0000313" key="5">
    <source>
        <dbReference type="Proteomes" id="UP001161325"/>
    </source>
</evidence>
<dbReference type="PANTHER" id="PTHR43165">
    <property type="entry name" value="METALLOPHOSPHOESTERASE"/>
    <property type="match status" value="1"/>
</dbReference>
<comment type="caution">
    <text evidence="4">The sequence shown here is derived from an EMBL/GenBank/DDBJ whole genome shotgun (WGS) entry which is preliminary data.</text>
</comment>
<dbReference type="Gene3D" id="3.60.21.10">
    <property type="match status" value="1"/>
</dbReference>
<dbReference type="NCBIfam" id="TIGR00040">
    <property type="entry name" value="yfcE"/>
    <property type="match status" value="1"/>
</dbReference>
<organism evidence="4 5">
    <name type="scientific">Roseisolibacter agri</name>
    <dbReference type="NCBI Taxonomy" id="2014610"/>
    <lineage>
        <taxon>Bacteria</taxon>
        <taxon>Pseudomonadati</taxon>
        <taxon>Gemmatimonadota</taxon>
        <taxon>Gemmatimonadia</taxon>
        <taxon>Gemmatimonadales</taxon>
        <taxon>Gemmatimonadaceae</taxon>
        <taxon>Roseisolibacter</taxon>
    </lineage>
</organism>
<dbReference type="EC" id="3.1.4.-" evidence="2"/>
<sequence length="170" mass="18537">MRIGLLSDTHDRIPAVAELLRRFKAGGVELVMHAGDHCAPFSMLPFRELQLPLLGVFGRNDGDRDGLTAMTATLPAGAELYEAPHSHDVGGHSVLLVHDLAEANPRSLESHQVIVYGCSHHAEMRERGGALLVNPGEACGWLHGVPTGAILDLTARRVEFLKLEEPEWRT</sequence>
<dbReference type="InterPro" id="IPR024654">
    <property type="entry name" value="Calcineurin-like_PHP_lpxH"/>
</dbReference>
<dbReference type="GO" id="GO:0016787">
    <property type="term" value="F:hydrolase activity"/>
    <property type="evidence" value="ECO:0007669"/>
    <property type="project" value="UniProtKB-UniRule"/>
</dbReference>
<dbReference type="GO" id="GO:0046872">
    <property type="term" value="F:metal ion binding"/>
    <property type="evidence" value="ECO:0007669"/>
    <property type="project" value="UniProtKB-KW"/>
</dbReference>
<dbReference type="SUPFAM" id="SSF56300">
    <property type="entry name" value="Metallo-dependent phosphatases"/>
    <property type="match status" value="1"/>
</dbReference>
<name>A0AA37QEF2_9BACT</name>
<dbReference type="EMBL" id="BRXS01000006">
    <property type="protein sequence ID" value="GLC27366.1"/>
    <property type="molecule type" value="Genomic_DNA"/>
</dbReference>
<evidence type="ECO:0000256" key="2">
    <source>
        <dbReference type="RuleBase" id="RU362039"/>
    </source>
</evidence>
<comment type="similarity">
    <text evidence="1 2">Belongs to the metallophosphoesterase superfamily. YfcE family.</text>
</comment>
<proteinExistence type="inferred from homology"/>
<comment type="cofactor">
    <cofactor evidence="2">
        <name>a divalent metal cation</name>
        <dbReference type="ChEBI" id="CHEBI:60240"/>
    </cofactor>
</comment>
<evidence type="ECO:0000313" key="4">
    <source>
        <dbReference type="EMBL" id="GLC27366.1"/>
    </source>
</evidence>
<gene>
    <name evidence="4" type="ORF">rosag_38790</name>
</gene>
<evidence type="ECO:0000256" key="1">
    <source>
        <dbReference type="ARBA" id="ARBA00008950"/>
    </source>
</evidence>
<dbReference type="Pfam" id="PF12850">
    <property type="entry name" value="Metallophos_2"/>
    <property type="match status" value="1"/>
</dbReference>
<dbReference type="InterPro" id="IPR029052">
    <property type="entry name" value="Metallo-depent_PP-like"/>
</dbReference>